<evidence type="ECO:0000256" key="2">
    <source>
        <dbReference type="ARBA" id="ARBA00022723"/>
    </source>
</evidence>
<dbReference type="Ensembl" id="ENSPNAT00000006991.2">
    <property type="protein sequence ID" value="ENSPNAP00000025687.2"/>
    <property type="gene ID" value="ENSPNAG00000010912.2"/>
</dbReference>
<dbReference type="AlphaFoldDB" id="A0A3B4DMS1"/>
<dbReference type="Proteomes" id="UP001501920">
    <property type="component" value="Chromosome 17"/>
</dbReference>
<dbReference type="FunFam" id="3.30.160.60:FF:000100">
    <property type="entry name" value="Zinc finger 45-like"/>
    <property type="match status" value="1"/>
</dbReference>
<dbReference type="SMART" id="SM00355">
    <property type="entry name" value="ZnF_C2H2"/>
    <property type="match status" value="7"/>
</dbReference>
<dbReference type="InterPro" id="IPR055125">
    <property type="entry name" value="Wiz_C_Znf"/>
</dbReference>
<evidence type="ECO:0000256" key="1">
    <source>
        <dbReference type="ARBA" id="ARBA00004123"/>
    </source>
</evidence>
<keyword evidence="11" id="KW-1185">Reference proteome</keyword>
<reference evidence="10" key="3">
    <citation type="submission" date="2025-09" db="UniProtKB">
        <authorList>
            <consortium name="Ensembl"/>
        </authorList>
    </citation>
    <scope>IDENTIFICATION</scope>
</reference>
<name>A0A3B4DMS1_PYGNA</name>
<feature type="region of interest" description="Disordered" evidence="8">
    <location>
        <begin position="651"/>
        <end position="674"/>
    </location>
</feature>
<dbReference type="Gene3D" id="3.30.160.60">
    <property type="entry name" value="Classic Zinc Finger"/>
    <property type="match status" value="3"/>
</dbReference>
<evidence type="ECO:0000313" key="10">
    <source>
        <dbReference type="Ensembl" id="ENSPNAP00000025687.2"/>
    </source>
</evidence>
<feature type="region of interest" description="Disordered" evidence="8">
    <location>
        <begin position="516"/>
        <end position="632"/>
    </location>
</feature>
<dbReference type="PROSITE" id="PS50157">
    <property type="entry name" value="ZINC_FINGER_C2H2_2"/>
    <property type="match status" value="2"/>
</dbReference>
<dbReference type="GO" id="GO:0008270">
    <property type="term" value="F:zinc ion binding"/>
    <property type="evidence" value="ECO:0007669"/>
    <property type="project" value="UniProtKB-KW"/>
</dbReference>
<feature type="region of interest" description="Disordered" evidence="8">
    <location>
        <begin position="866"/>
        <end position="891"/>
    </location>
</feature>
<reference evidence="10" key="2">
    <citation type="submission" date="2025-08" db="UniProtKB">
        <authorList>
            <consortium name="Ensembl"/>
        </authorList>
    </citation>
    <scope>IDENTIFICATION</scope>
</reference>
<dbReference type="GO" id="GO:0040029">
    <property type="term" value="P:epigenetic regulation of gene expression"/>
    <property type="evidence" value="ECO:0007669"/>
    <property type="project" value="Ensembl"/>
</dbReference>
<keyword evidence="3" id="KW-0677">Repeat</keyword>
<dbReference type="STRING" id="42514.ENSPNAP00000025687"/>
<dbReference type="InterPro" id="IPR036236">
    <property type="entry name" value="Znf_C2H2_sf"/>
</dbReference>
<accession>A0A3B4DMS1</accession>
<feature type="compositionally biased region" description="Basic and acidic residues" evidence="8">
    <location>
        <begin position="539"/>
        <end position="548"/>
    </location>
</feature>
<feature type="domain" description="C2H2-type" evidence="9">
    <location>
        <begin position="901"/>
        <end position="923"/>
    </location>
</feature>
<feature type="domain" description="C2H2-type" evidence="9">
    <location>
        <begin position="336"/>
        <end position="363"/>
    </location>
</feature>
<dbReference type="Pfam" id="PF23015">
    <property type="entry name" value="zf-WIZ"/>
    <property type="match status" value="1"/>
</dbReference>
<dbReference type="GeneTree" id="ENSGT00940000158258"/>
<evidence type="ECO:0000313" key="11">
    <source>
        <dbReference type="Proteomes" id="UP001501920"/>
    </source>
</evidence>
<dbReference type="GO" id="GO:0060219">
    <property type="term" value="P:camera-type eye photoreceptor cell differentiation"/>
    <property type="evidence" value="ECO:0007669"/>
    <property type="project" value="Ensembl"/>
</dbReference>
<feature type="compositionally biased region" description="Polar residues" evidence="8">
    <location>
        <begin position="524"/>
        <end position="538"/>
    </location>
</feature>
<feature type="compositionally biased region" description="Basic and acidic residues" evidence="8">
    <location>
        <begin position="621"/>
        <end position="632"/>
    </location>
</feature>
<dbReference type="PROSITE" id="PS00028">
    <property type="entry name" value="ZINC_FINGER_C2H2_1"/>
    <property type="match status" value="3"/>
</dbReference>
<feature type="region of interest" description="Disordered" evidence="8">
    <location>
        <begin position="185"/>
        <end position="206"/>
    </location>
</feature>
<evidence type="ECO:0000256" key="6">
    <source>
        <dbReference type="ARBA" id="ARBA00023242"/>
    </source>
</evidence>
<sequence>MSALKECTNGEDSDNSMSGISENLMSDQTFSLGGSVLEPSMQCTHDNMTPNSDQADLLTHVRFIESICADGPAKAAYVNGSSSPNISDEILLDISKNVPGFLPKSLHAQNSTVATSVQFEECDPLRKDGEMTIRQMLTAEDVENRGIWGFDEESPENSLDCYDVENDLSWNPQKEFMKFLLEDHDRSETEEKTPAIPPTVSHKRRKRKMDMVVMVDPSEEMYADLNSKNDHLGEGSQIDHGSANKGDCPWKRPRSHSPVSKNSQYSNGTAVAFKHVLPKPAKNRKNQKLRFIKDNMLADPSSEEPVFFPSNSKFKEKSHSQRHMKNHSYIPDQKPFICKECGLSFFDHNSLLRHITVHKKKRQKIKGTDGPKDEGKDARLQCPQCTFGTNCPNTFVQHAKSHEKDKRYYRCQKCSFVAMNEIEMKGHMLCKHSITDAQYMTMGKQEGFQEQKIGASDSNAATSYPVSFSCKLCSFKTKNKNILRNHFEMLHPHIFAEDLEEDIHFTYSSESIDHISPPCKLPSVGSQSPGRKTQQFPSEDSRKKESPKSNDVPSLIRTEKTKRKDTVNDKPPKKTARLDKSINTLLSRKRRRTSENDTNQKTDRKNDKSLDVGKCGSEDSLSGKDGPKSSSKCKGELFALKERSSARTLKCDGGTCHGVSNNKDGSREEKSSSKYRHLTLVKPSLKKTPSKRKMSTPFHNMRGQDILIDFPKCRQNLKRKEAAQKRKDVSSKDCFMHDSTLNSSFHLTEKCDVKDGLHINSQFLRKRPSPMKGSMRASICHSEKEKDSLRTFLIKEECMETEVYDSTSESHSPMKNEASTDFDMDLKSCPYCPAEFQSGISLSNHIRGHLHRDRVSLGFSERHGASVARVTSPNKVPQVRRRMTAVPQVKTGDKSEQLMKLTCPLCREWFETRTGLSNHVRGHLKRLLGKASAAANKSPVNALKELMRDKKQFHLKLQSLERKCRASNRLFPFRISNGLVYSTAKVQRFAQSGKRPGQISCHSGEDKKRTEIKDLMKGSPSSDLIGILKKRRAHEEAKAKTSFQTARKALLLSPIKDRGPALQQCKALPNSISAYDCKQRKQRSKKKTYPLLHTSEEIYRLTCRFCDLVFQGPLSVQEDWVKHLQRHIMNTAVPRTGAGMVEVTCFPKEPSSDTDVQAKPSS</sequence>
<feature type="compositionally biased region" description="Basic and acidic residues" evidence="8">
    <location>
        <begin position="593"/>
        <end position="611"/>
    </location>
</feature>
<dbReference type="InterPro" id="IPR051643">
    <property type="entry name" value="Transcr_Reg_ZincFinger"/>
</dbReference>
<evidence type="ECO:0000259" key="9">
    <source>
        <dbReference type="PROSITE" id="PS50157"/>
    </source>
</evidence>
<comment type="subcellular location">
    <subcellularLocation>
        <location evidence="1">Nucleus</location>
    </subcellularLocation>
</comment>
<reference evidence="10 11" key="1">
    <citation type="submission" date="2020-10" db="EMBL/GenBank/DDBJ databases">
        <title>Pygocentrus nattereri (red-bellied piranha) genome, fPygNat1, primary haplotype.</title>
        <authorList>
            <person name="Myers G."/>
            <person name="Meyer A."/>
            <person name="Karagic N."/>
            <person name="Pippel M."/>
            <person name="Winkler S."/>
            <person name="Tracey A."/>
            <person name="Wood J."/>
            <person name="Formenti G."/>
            <person name="Howe K."/>
            <person name="Fedrigo O."/>
            <person name="Jarvis E.D."/>
        </authorList>
    </citation>
    <scope>NUCLEOTIDE SEQUENCE [LARGE SCALE GENOMIC DNA]</scope>
</reference>
<feature type="region of interest" description="Disordered" evidence="8">
    <location>
        <begin position="226"/>
        <end position="266"/>
    </location>
</feature>
<proteinExistence type="predicted"/>
<dbReference type="InterPro" id="IPR013087">
    <property type="entry name" value="Znf_C2H2_type"/>
</dbReference>
<dbReference type="PANTHER" id="PTHR24396">
    <property type="entry name" value="ZINC FINGER PROTEIN"/>
    <property type="match status" value="1"/>
</dbReference>
<evidence type="ECO:0000256" key="5">
    <source>
        <dbReference type="ARBA" id="ARBA00022833"/>
    </source>
</evidence>
<keyword evidence="2" id="KW-0479">Metal-binding</keyword>
<organism evidence="10 11">
    <name type="scientific">Pygocentrus nattereri</name>
    <name type="common">Red-bellied piranha</name>
    <dbReference type="NCBI Taxonomy" id="42514"/>
    <lineage>
        <taxon>Eukaryota</taxon>
        <taxon>Metazoa</taxon>
        <taxon>Chordata</taxon>
        <taxon>Craniata</taxon>
        <taxon>Vertebrata</taxon>
        <taxon>Euteleostomi</taxon>
        <taxon>Actinopterygii</taxon>
        <taxon>Neopterygii</taxon>
        <taxon>Teleostei</taxon>
        <taxon>Ostariophysi</taxon>
        <taxon>Characiformes</taxon>
        <taxon>Characoidei</taxon>
        <taxon>Pygocentrus</taxon>
    </lineage>
</organism>
<evidence type="ECO:0000256" key="4">
    <source>
        <dbReference type="ARBA" id="ARBA00022771"/>
    </source>
</evidence>
<dbReference type="GO" id="GO:0005634">
    <property type="term" value="C:nucleus"/>
    <property type="evidence" value="ECO:0007669"/>
    <property type="project" value="UniProtKB-SubCell"/>
</dbReference>
<evidence type="ECO:0000256" key="8">
    <source>
        <dbReference type="SAM" id="MobiDB-lite"/>
    </source>
</evidence>
<dbReference type="SUPFAM" id="SSF57667">
    <property type="entry name" value="beta-beta-alpha zinc fingers"/>
    <property type="match status" value="1"/>
</dbReference>
<feature type="compositionally biased region" description="Polar residues" evidence="8">
    <location>
        <begin position="257"/>
        <end position="266"/>
    </location>
</feature>
<evidence type="ECO:0000256" key="7">
    <source>
        <dbReference type="PROSITE-ProRule" id="PRU00042"/>
    </source>
</evidence>
<dbReference type="GO" id="GO:0000978">
    <property type="term" value="F:RNA polymerase II cis-regulatory region sequence-specific DNA binding"/>
    <property type="evidence" value="ECO:0007669"/>
    <property type="project" value="TreeGrafter"/>
</dbReference>
<keyword evidence="4 7" id="KW-0863">Zinc-finger</keyword>
<protein>
    <recommendedName>
        <fullName evidence="9">C2H2-type domain-containing protein</fullName>
    </recommendedName>
</protein>
<evidence type="ECO:0000256" key="3">
    <source>
        <dbReference type="ARBA" id="ARBA00022737"/>
    </source>
</evidence>
<dbReference type="PANTHER" id="PTHR24396:SF25">
    <property type="entry name" value="ZINC FINGER PROTEIN 644"/>
    <property type="match status" value="1"/>
</dbReference>
<keyword evidence="5" id="KW-0862">Zinc</keyword>
<feature type="compositionally biased region" description="Basic and acidic residues" evidence="8">
    <location>
        <begin position="557"/>
        <end position="580"/>
    </location>
</feature>
<keyword evidence="6" id="KW-0539">Nucleus</keyword>
<dbReference type="GO" id="GO:0000981">
    <property type="term" value="F:DNA-binding transcription factor activity, RNA polymerase II-specific"/>
    <property type="evidence" value="ECO:0007669"/>
    <property type="project" value="TreeGrafter"/>
</dbReference>